<feature type="compositionally biased region" description="Polar residues" evidence="1">
    <location>
        <begin position="367"/>
        <end position="376"/>
    </location>
</feature>
<dbReference type="OrthoDB" id="2931579at2759"/>
<keyword evidence="3" id="KW-1185">Reference proteome</keyword>
<evidence type="ECO:0000313" key="2">
    <source>
        <dbReference type="EMBL" id="PPR08299.1"/>
    </source>
</evidence>
<accession>A0A409YZ86</accession>
<name>A0A409YZ86_9AGAR</name>
<proteinExistence type="predicted"/>
<dbReference type="Proteomes" id="UP000284842">
    <property type="component" value="Unassembled WGS sequence"/>
</dbReference>
<dbReference type="AlphaFoldDB" id="A0A409YZ86"/>
<organism evidence="2 3">
    <name type="scientific">Panaeolus cyanescens</name>
    <dbReference type="NCBI Taxonomy" id="181874"/>
    <lineage>
        <taxon>Eukaryota</taxon>
        <taxon>Fungi</taxon>
        <taxon>Dikarya</taxon>
        <taxon>Basidiomycota</taxon>
        <taxon>Agaricomycotina</taxon>
        <taxon>Agaricomycetes</taxon>
        <taxon>Agaricomycetidae</taxon>
        <taxon>Agaricales</taxon>
        <taxon>Agaricineae</taxon>
        <taxon>Galeropsidaceae</taxon>
        <taxon>Panaeolus</taxon>
    </lineage>
</organism>
<comment type="caution">
    <text evidence="2">The sequence shown here is derived from an EMBL/GenBank/DDBJ whole genome shotgun (WGS) entry which is preliminary data.</text>
</comment>
<gene>
    <name evidence="2" type="ORF">CVT24_002457</name>
</gene>
<feature type="region of interest" description="Disordered" evidence="1">
    <location>
        <begin position="1"/>
        <end position="35"/>
    </location>
</feature>
<dbReference type="EMBL" id="NHTK01000024">
    <property type="protein sequence ID" value="PPR08299.1"/>
    <property type="molecule type" value="Genomic_DNA"/>
</dbReference>
<feature type="region of interest" description="Disordered" evidence="1">
    <location>
        <begin position="62"/>
        <end position="81"/>
    </location>
</feature>
<feature type="region of interest" description="Disordered" evidence="1">
    <location>
        <begin position="363"/>
        <end position="393"/>
    </location>
</feature>
<protein>
    <submittedName>
        <fullName evidence="2">Uncharacterized protein</fullName>
    </submittedName>
</protein>
<evidence type="ECO:0000313" key="3">
    <source>
        <dbReference type="Proteomes" id="UP000284842"/>
    </source>
</evidence>
<feature type="compositionally biased region" description="Low complexity" evidence="1">
    <location>
        <begin position="1"/>
        <end position="32"/>
    </location>
</feature>
<dbReference type="InParanoid" id="A0A409YZ86"/>
<evidence type="ECO:0000256" key="1">
    <source>
        <dbReference type="SAM" id="MobiDB-lite"/>
    </source>
</evidence>
<reference evidence="2 3" key="1">
    <citation type="journal article" date="2018" name="Evol. Lett.">
        <title>Horizontal gene cluster transfer increased hallucinogenic mushroom diversity.</title>
        <authorList>
            <person name="Reynolds H.T."/>
            <person name="Vijayakumar V."/>
            <person name="Gluck-Thaler E."/>
            <person name="Korotkin H.B."/>
            <person name="Matheny P.B."/>
            <person name="Slot J.C."/>
        </authorList>
    </citation>
    <scope>NUCLEOTIDE SEQUENCE [LARGE SCALE GENOMIC DNA]</scope>
    <source>
        <strain evidence="2 3">2629</strain>
    </source>
</reference>
<sequence length="393" mass="43296">MSSQAQPSQAGSGHSTLPPVSVVNTPSPNPTNAPKQFNRYVAQRVLDIRAAEGIDLSQNQLSGVHSESFHPPAPVDASPNNESVYEHLKSFLHYSPTKYQQQADTGSGSTKGFSPYDLHIHKSQQLQRIQVNKDMASILQQYALDFLDDVFPEEARLIKIDEYPHLKLPNFPNPSLRDEKDLLTLMAGVSPKASESEEDSDADACETIIQYAARVASTLVAGSFDIMSTLSFGDRLKIFKVQRHRNRDRAAVPDAEVLAIPFVGISDILSTDLDTLSARTKAPFAPDLVVLFEFKGLVAGSEKAMNDFVWAPLRPWQECPNCSKFQPTTCSVSSRRMFHEAGEQKGPDSGDSMTLLLSRPIDENVGRKTSGSNESAQKQDRMRQQVGDIGYCV</sequence>